<dbReference type="InterPro" id="IPR019452">
    <property type="entry name" value="VPS39/TGF_beta_rcpt-assoc_1"/>
</dbReference>
<keyword evidence="4" id="KW-0963">Cytoplasm</keyword>
<dbReference type="PROSITE" id="PS50236">
    <property type="entry name" value="CHCR"/>
    <property type="match status" value="1"/>
</dbReference>
<dbReference type="SUPFAM" id="SSF50978">
    <property type="entry name" value="WD40 repeat-like"/>
    <property type="match status" value="1"/>
</dbReference>
<evidence type="ECO:0000256" key="5">
    <source>
        <dbReference type="ARBA" id="ARBA00022927"/>
    </source>
</evidence>
<dbReference type="InterPro" id="IPR019453">
    <property type="entry name" value="VPS39/TGFA1_Znf"/>
</dbReference>
<evidence type="ECO:0000259" key="8">
    <source>
        <dbReference type="PROSITE" id="PS50219"/>
    </source>
</evidence>
<dbReference type="GO" id="GO:0016020">
    <property type="term" value="C:membrane"/>
    <property type="evidence" value="ECO:0007669"/>
    <property type="project" value="TreeGrafter"/>
</dbReference>
<dbReference type="PROSITE" id="PS50219">
    <property type="entry name" value="CNH"/>
    <property type="match status" value="1"/>
</dbReference>
<keyword evidence="6" id="KW-0458">Lysosome</keyword>
<evidence type="ECO:0000256" key="1">
    <source>
        <dbReference type="ARBA" id="ARBA00004371"/>
    </source>
</evidence>
<dbReference type="InterPro" id="IPR001180">
    <property type="entry name" value="CNH_dom"/>
</dbReference>
<dbReference type="GO" id="GO:0006914">
    <property type="term" value="P:autophagy"/>
    <property type="evidence" value="ECO:0007669"/>
    <property type="project" value="TreeGrafter"/>
</dbReference>
<reference evidence="9" key="1">
    <citation type="submission" date="2018-03" db="EMBL/GenBank/DDBJ databases">
        <title>The relapsing fever spirochete Borrelia turicatae persists in the highly oxidative environment of its soft-bodied tick vector.</title>
        <authorList>
            <person name="Bourret T.J."/>
            <person name="Boyle W.K."/>
            <person name="Valenzuela J.G."/>
            <person name="Oliveira F."/>
            <person name="Lopez J.E."/>
        </authorList>
    </citation>
    <scope>NUCLEOTIDE SEQUENCE</scope>
    <source>
        <strain evidence="9">Kansas strain/isolate</strain>
        <tissue evidence="9">Salivary glands</tissue>
    </source>
</reference>
<dbReference type="InterPro" id="IPR036322">
    <property type="entry name" value="WD40_repeat_dom_sf"/>
</dbReference>
<dbReference type="PANTHER" id="PTHR12894">
    <property type="entry name" value="CNH DOMAIN CONTAINING"/>
    <property type="match status" value="1"/>
</dbReference>
<dbReference type="PROSITE" id="PS51257">
    <property type="entry name" value="PROKAR_LIPOPROTEIN"/>
    <property type="match status" value="1"/>
</dbReference>
<evidence type="ECO:0000256" key="7">
    <source>
        <dbReference type="PROSITE-ProRule" id="PRU01006"/>
    </source>
</evidence>
<proteinExistence type="predicted"/>
<dbReference type="PANTHER" id="PTHR12894:SF27">
    <property type="entry name" value="TRANSFORMING GROWTH FACTOR-BETA RECEPTOR-ASSOCIATED PROTEIN 1"/>
    <property type="match status" value="1"/>
</dbReference>
<dbReference type="InterPro" id="IPR055358">
    <property type="entry name" value="CHCR"/>
</dbReference>
<evidence type="ECO:0000256" key="4">
    <source>
        <dbReference type="ARBA" id="ARBA00022490"/>
    </source>
</evidence>
<dbReference type="Pfam" id="PF10366">
    <property type="entry name" value="Vps39_1"/>
    <property type="match status" value="1"/>
</dbReference>
<sequence>MSFKAFEIVPATEKVATGITCLECSGTALFVGTACSFVIQYEMEDGMGVRKISHNFLGTKKPVEGLRALSALNRLLAISDSSFLSLNMGNLEAAPQCRVKSVSTFCVNENPTKEDPFCVELCLGKRKQLQLYNLTETKLCHEKDISLPETPLAMAMDGKFLCVALSTQYVLVDTVSGTKQILFPYESNITVPVVKRISKEEFLLNGPSALGMFVTTEGVSQRPPLPWAAPVKALTYSHPYVVCLSDDCLDVYSLFDQQPKQRIPFRGGTYLDNLEGKVLVSGEESVFVLHPIPWETQVQTLLSEKRVTEALELARQSRKDDKELHSFYQRAGFVQFCEWNFEEAQELFLMGQLDVADLLSMYPRLRVSPSPRGIPDTEEMCAGDPELLDKCNQFLISYLEAAVISDAHTRTLVNTALVKLYADTDSDKLLRFVESGGPCDLADCTQFLLQGGRYHAAASLYVAHANHESALQLWLKILKGDLEDSSFPGPSFYVQFLARLSDSQLVLRYVEPALEKDQLMGVKVFTGGNHDDQPDRVLELLHRFPEATVKYLEHLVLEKKIEKEKYHTLLAVLYLERVLEDRCCPERKQLQRLLTTSSCYRVQLLLGKALENELHEECAILYGKLEDHDKALGILVHQLKDYEAAEEYCRRWSRGRDEKYRHRLYQALLTVYIAQQDLLAPAIQLLNSQVADFDAVKVLQVVPQAWSVAMVDQFLAKAVRSSLHCTNMSRVGMALARGETLQAKCSKVFLERKPLVLTEDRVCSICGMTFVEAAFAWCPDGSVVHVHCSGKR</sequence>
<evidence type="ECO:0000256" key="2">
    <source>
        <dbReference type="ARBA" id="ARBA00004496"/>
    </source>
</evidence>
<keyword evidence="5" id="KW-0653">Protein transport</keyword>
<feature type="repeat" description="CHCR" evidence="7">
    <location>
        <begin position="522"/>
        <end position="677"/>
    </location>
</feature>
<evidence type="ECO:0000313" key="9">
    <source>
        <dbReference type="EMBL" id="MBY05077.1"/>
    </source>
</evidence>
<dbReference type="AlphaFoldDB" id="A0A2R5L6M1"/>
<dbReference type="InterPro" id="IPR000547">
    <property type="entry name" value="Clathrin_H-chain/VPS_repeat"/>
</dbReference>
<accession>A0A2R5L6M1</accession>
<dbReference type="Pfam" id="PF10367">
    <property type="entry name" value="zf-Vps39_C"/>
    <property type="match status" value="1"/>
</dbReference>
<feature type="domain" description="CNH" evidence="8">
    <location>
        <begin position="16"/>
        <end position="278"/>
    </location>
</feature>
<dbReference type="InterPro" id="IPR032914">
    <property type="entry name" value="Vam6/VPS39/TRAP1"/>
</dbReference>
<dbReference type="GO" id="GO:0005764">
    <property type="term" value="C:lysosome"/>
    <property type="evidence" value="ECO:0007669"/>
    <property type="project" value="UniProtKB-SubCell"/>
</dbReference>
<evidence type="ECO:0000256" key="6">
    <source>
        <dbReference type="ARBA" id="ARBA00023228"/>
    </source>
</evidence>
<keyword evidence="3" id="KW-0813">Transport</keyword>
<dbReference type="EMBL" id="GGLE01000951">
    <property type="protein sequence ID" value="MBY05077.1"/>
    <property type="molecule type" value="Transcribed_RNA"/>
</dbReference>
<evidence type="ECO:0000256" key="3">
    <source>
        <dbReference type="ARBA" id="ARBA00022448"/>
    </source>
</evidence>
<name>A0A2R5L6M1_9ACAR</name>
<comment type="subcellular location">
    <subcellularLocation>
        <location evidence="2">Cytoplasm</location>
    </subcellularLocation>
    <subcellularLocation>
        <location evidence="1">Lysosome</location>
    </subcellularLocation>
</comment>
<dbReference type="Pfam" id="PF00637">
    <property type="entry name" value="Clathrin"/>
    <property type="match status" value="1"/>
</dbReference>
<dbReference type="GO" id="GO:0034058">
    <property type="term" value="P:endosomal vesicle fusion"/>
    <property type="evidence" value="ECO:0007669"/>
    <property type="project" value="TreeGrafter"/>
</dbReference>
<dbReference type="GO" id="GO:0006886">
    <property type="term" value="P:intracellular protein transport"/>
    <property type="evidence" value="ECO:0007669"/>
    <property type="project" value="UniProtKB-UniRule"/>
</dbReference>
<organism evidence="9">
    <name type="scientific">Ornithodoros turicata</name>
    <dbReference type="NCBI Taxonomy" id="34597"/>
    <lineage>
        <taxon>Eukaryota</taxon>
        <taxon>Metazoa</taxon>
        <taxon>Ecdysozoa</taxon>
        <taxon>Arthropoda</taxon>
        <taxon>Chelicerata</taxon>
        <taxon>Arachnida</taxon>
        <taxon>Acari</taxon>
        <taxon>Parasitiformes</taxon>
        <taxon>Ixodida</taxon>
        <taxon>Ixodoidea</taxon>
        <taxon>Argasidae</taxon>
        <taxon>Ornithodorinae</taxon>
        <taxon>Ornithodoros</taxon>
    </lineage>
</organism>
<protein>
    <submittedName>
        <fullName evidence="9">Putative vacuolar assembly/sorting</fullName>
    </submittedName>
</protein>
<dbReference type="Pfam" id="PF00780">
    <property type="entry name" value="CNH"/>
    <property type="match status" value="1"/>
</dbReference>